<dbReference type="InterPro" id="IPR052541">
    <property type="entry name" value="SQRD"/>
</dbReference>
<dbReference type="InterPro" id="IPR036188">
    <property type="entry name" value="FAD/NAD-bd_sf"/>
</dbReference>
<proteinExistence type="predicted"/>
<protein>
    <submittedName>
        <fullName evidence="2">FAD-dependent pyridine nucleotide-disulphide oxidoreductase</fullName>
    </submittedName>
</protein>
<organism evidence="2 3">
    <name type="scientific">Chloroherpeton thalassium (strain ATCC 35110 / GB-78)</name>
    <dbReference type="NCBI Taxonomy" id="517418"/>
    <lineage>
        <taxon>Bacteria</taxon>
        <taxon>Pseudomonadati</taxon>
        <taxon>Chlorobiota</taxon>
        <taxon>Chlorobiia</taxon>
        <taxon>Chlorobiales</taxon>
        <taxon>Chloroherpetonaceae</taxon>
        <taxon>Chloroherpeton</taxon>
    </lineage>
</organism>
<name>B3QS16_CHLT3</name>
<dbReference type="Pfam" id="PF07992">
    <property type="entry name" value="Pyr_redox_2"/>
    <property type="match status" value="1"/>
</dbReference>
<dbReference type="EMBL" id="CP001100">
    <property type="protein sequence ID" value="ACF13961.1"/>
    <property type="molecule type" value="Genomic_DNA"/>
</dbReference>
<dbReference type="OrthoDB" id="9781621at2"/>
<evidence type="ECO:0000259" key="1">
    <source>
        <dbReference type="Pfam" id="PF07992"/>
    </source>
</evidence>
<keyword evidence="3" id="KW-1185">Reference proteome</keyword>
<reference evidence="2 3" key="1">
    <citation type="submission" date="2008-06" db="EMBL/GenBank/DDBJ databases">
        <title>Complete sequence of Chloroherpeton thalassium ATCC 35110.</title>
        <authorList>
            <consortium name="US DOE Joint Genome Institute"/>
            <person name="Lucas S."/>
            <person name="Copeland A."/>
            <person name="Lapidus A."/>
            <person name="Glavina del Rio T."/>
            <person name="Dalin E."/>
            <person name="Tice H."/>
            <person name="Bruce D."/>
            <person name="Goodwin L."/>
            <person name="Pitluck S."/>
            <person name="Schmutz J."/>
            <person name="Larimer F."/>
            <person name="Land M."/>
            <person name="Hauser L."/>
            <person name="Kyrpides N."/>
            <person name="Mikhailova N."/>
            <person name="Liu Z."/>
            <person name="Li T."/>
            <person name="Zhao F."/>
            <person name="Overmann J."/>
            <person name="Bryant D.A."/>
            <person name="Richardson P."/>
        </authorList>
    </citation>
    <scope>NUCLEOTIDE SEQUENCE [LARGE SCALE GENOMIC DNA]</scope>
    <source>
        <strain evidence="3">ATCC 35110 / GB-78</strain>
    </source>
</reference>
<dbReference type="InterPro" id="IPR023753">
    <property type="entry name" value="FAD/NAD-binding_dom"/>
</dbReference>
<dbReference type="Gene3D" id="3.50.50.100">
    <property type="match status" value="1"/>
</dbReference>
<sequence length="399" mass="44650">MKRILVLGGGIGGVEAAISLAKEFKKKSGYSIELISDKSTLFIYPLSIWIPVGKRTPQDISMPLDEIAKLRGFQFRQEKVERILSKENKVITDKGEHQYDYLVVAMGGDKMRPKGIEHTLSVCGGGEESLKIRDRFYELIKNGGGTIACGFSGNPKDKTGVRGGPVFEVLFNIDFYLREKNVRDKFKLVFFSPSQEAGKRLGGPGLKALQGLFMQRQIEPIFGKKITAFQPNGILFEDGHLLETNLTLFTPGMNGHPVFKNTDLPLTEAGFIPINDFCQADPMDDSCHFEDIDNCYVIGDSTYFAGPEWRAKQGHLAEAMARVVARNIFLKESGQIQTETFSEHLNILCVMDLGKEAAFIFRDDKRAMAPIGAWAHWAKVAWEKYYKLNKRGKLPNAPL</sequence>
<dbReference type="GO" id="GO:0016491">
    <property type="term" value="F:oxidoreductase activity"/>
    <property type="evidence" value="ECO:0007669"/>
    <property type="project" value="InterPro"/>
</dbReference>
<dbReference type="eggNOG" id="COG0446">
    <property type="taxonomic scope" value="Bacteria"/>
</dbReference>
<evidence type="ECO:0000313" key="2">
    <source>
        <dbReference type="EMBL" id="ACF13961.1"/>
    </source>
</evidence>
<dbReference type="HOGENOM" id="CLU_050485_0_0_10"/>
<dbReference type="SUPFAM" id="SSF51905">
    <property type="entry name" value="FAD/NAD(P)-binding domain"/>
    <property type="match status" value="1"/>
</dbReference>
<dbReference type="PANTHER" id="PTHR43755:SF1">
    <property type="entry name" value="FAD-DEPENDENT PYRIDINE NUCLEOTIDE-DISULPHIDE OXIDOREDUCTASE"/>
    <property type="match status" value="1"/>
</dbReference>
<dbReference type="Proteomes" id="UP000001208">
    <property type="component" value="Chromosome"/>
</dbReference>
<dbReference type="RefSeq" id="WP_012500045.1">
    <property type="nucleotide sequence ID" value="NC_011026.1"/>
</dbReference>
<dbReference type="PANTHER" id="PTHR43755">
    <property type="match status" value="1"/>
</dbReference>
<feature type="domain" description="FAD/NAD(P)-binding" evidence="1">
    <location>
        <begin position="3"/>
        <end position="302"/>
    </location>
</feature>
<dbReference type="AlphaFoldDB" id="B3QS16"/>
<dbReference type="STRING" id="517418.Ctha_1502"/>
<dbReference type="KEGG" id="cts:Ctha_1502"/>
<accession>B3QS16</accession>
<evidence type="ECO:0000313" key="3">
    <source>
        <dbReference type="Proteomes" id="UP000001208"/>
    </source>
</evidence>
<gene>
    <name evidence="2" type="ordered locus">Ctha_1502</name>
</gene>